<dbReference type="InterPro" id="IPR007365">
    <property type="entry name" value="TFR-like_dimer_dom"/>
</dbReference>
<keyword evidence="2" id="KW-0812">Transmembrane</keyword>
<evidence type="ECO:0000256" key="1">
    <source>
        <dbReference type="ARBA" id="ARBA00005634"/>
    </source>
</evidence>
<dbReference type="Gene3D" id="3.50.30.30">
    <property type="match status" value="1"/>
</dbReference>
<dbReference type="Gene3D" id="1.20.930.40">
    <property type="entry name" value="Transferrin receptor-like, dimerisation domain"/>
    <property type="match status" value="1"/>
</dbReference>
<dbReference type="InterPro" id="IPR036757">
    <property type="entry name" value="TFR-like_dimer_dom_sf"/>
</dbReference>
<dbReference type="InterPro" id="IPR007484">
    <property type="entry name" value="Peptidase_M28"/>
</dbReference>
<dbReference type="EMBL" id="VCGU01000003">
    <property type="protein sequence ID" value="TRY78204.1"/>
    <property type="molecule type" value="Genomic_DNA"/>
</dbReference>
<organism evidence="6 7">
    <name type="scientific">Tigriopus californicus</name>
    <name type="common">Marine copepod</name>
    <dbReference type="NCBI Taxonomy" id="6832"/>
    <lineage>
        <taxon>Eukaryota</taxon>
        <taxon>Metazoa</taxon>
        <taxon>Ecdysozoa</taxon>
        <taxon>Arthropoda</taxon>
        <taxon>Crustacea</taxon>
        <taxon>Multicrustacea</taxon>
        <taxon>Hexanauplia</taxon>
        <taxon>Copepoda</taxon>
        <taxon>Harpacticoida</taxon>
        <taxon>Harpacticidae</taxon>
        <taxon>Tigriopus</taxon>
    </lineage>
</organism>
<dbReference type="STRING" id="6832.A0A553PKJ9"/>
<feature type="domain" description="Transferrin receptor-like dimerisation" evidence="4">
    <location>
        <begin position="647"/>
        <end position="747"/>
    </location>
</feature>
<name>A0A553PKJ9_TIGCA</name>
<keyword evidence="2" id="KW-0472">Membrane</keyword>
<comment type="caution">
    <text evidence="6">The sequence shown here is derived from an EMBL/GenBank/DDBJ whole genome shotgun (WGS) entry which is preliminary data.</text>
</comment>
<dbReference type="SUPFAM" id="SSF53187">
    <property type="entry name" value="Zn-dependent exopeptidases"/>
    <property type="match status" value="1"/>
</dbReference>
<dbReference type="PANTHER" id="PTHR10404">
    <property type="entry name" value="N-ACETYLATED-ALPHA-LINKED ACIDIC DIPEPTIDASE"/>
    <property type="match status" value="1"/>
</dbReference>
<dbReference type="AlphaFoldDB" id="A0A553PKJ9"/>
<dbReference type="SUPFAM" id="SSF52025">
    <property type="entry name" value="PA domain"/>
    <property type="match status" value="1"/>
</dbReference>
<dbReference type="InterPro" id="IPR039373">
    <property type="entry name" value="Peptidase_M28B"/>
</dbReference>
<evidence type="ECO:0000259" key="3">
    <source>
        <dbReference type="Pfam" id="PF02225"/>
    </source>
</evidence>
<gene>
    <name evidence="6" type="ORF">TCAL_01750</name>
</gene>
<dbReference type="Pfam" id="PF02225">
    <property type="entry name" value="PA"/>
    <property type="match status" value="1"/>
</dbReference>
<protein>
    <recommendedName>
        <fullName evidence="8">Peptidase M28 domain-containing protein</fullName>
    </recommendedName>
</protein>
<dbReference type="FunFam" id="3.40.630.10:FF:000101">
    <property type="entry name" value="N-acetylated alpha-linked acidic dipeptidase like 1"/>
    <property type="match status" value="1"/>
</dbReference>
<feature type="domain" description="PA" evidence="3">
    <location>
        <begin position="180"/>
        <end position="256"/>
    </location>
</feature>
<accession>A0A553PKJ9</accession>
<sequence length="772" mass="85609">MGQSGLKMDRLHKILIGACALTTVCSFILGIGVFTLLNQNTLSIFKALTWNSLQEETDITLSILNEIDPKTLEENLQWISQSPHEAGSNRDENIAMWIRQLFRKYQFDDVQVSTYKALLSYPSAVEQSRVELLDGSGEIQFSTNPGGGFESGRAMSNMGGPSAHFHAYSPSGAIESTLIYANYGRDVDFLKLQELSIPIVDRLVIVREGQISSAEKAFNAEAYGAVGLIVYPDPETAAKDGESPLMVYPNNWWLPSDARRSDSVLTNPGDPLTPGWPAKPNVHRLKQELVESWPNIPSLPISYNAAREILSVLGGRDVPYGWHGRLQGVQYKLGGEFKLSSNVKRVLLTVKNQLTPIDVSNVIGIIQGSVEPDRYVILGGRRDSWGNGAVNPSTGTAAMMALAQSITKVMKDEGWRPRRSLVFASWGGGQHGEIGSTEWVEEHFPKLKDRTVAYINAEGCSFGPSLDTTATKDLEEVILEALKLIPNPQVEQNYMGDEVNSNTKGEGSYYDYWMNSPGDGFPTNNLGFSGPRAIQRTMGRGDFTSFQSLMGSPVMDIQLVPEKHNLSSFPLASTEYDTFAIYKSAVDPKLQNIQTCAKIMGYSVRALSDRPILPNDATSYFDIMKEGLLELQTLGMFDNSLEQLQNISLGPLETAITNFGPQAQNFSERVKEVDENNPLAVRMINDQIMGLARIFVLKSDFPGITGYNALVGSVKDQPRSVIFPKLRFLVSKLAEQNLEEKNRRHEKLRLHVTELFIMIEQATSYLKAYHII</sequence>
<reference evidence="6 7" key="1">
    <citation type="journal article" date="2018" name="Nat. Ecol. Evol.">
        <title>Genomic signatures of mitonuclear coevolution across populations of Tigriopus californicus.</title>
        <authorList>
            <person name="Barreto F.S."/>
            <person name="Watson E.T."/>
            <person name="Lima T.G."/>
            <person name="Willett C.S."/>
            <person name="Edmands S."/>
            <person name="Li W."/>
            <person name="Burton R.S."/>
        </authorList>
    </citation>
    <scope>NUCLEOTIDE SEQUENCE [LARGE SCALE GENOMIC DNA]</scope>
    <source>
        <strain evidence="6 7">San Diego</strain>
    </source>
</reference>
<dbReference type="Pfam" id="PF04253">
    <property type="entry name" value="TFR_dimer"/>
    <property type="match status" value="1"/>
</dbReference>
<dbReference type="GO" id="GO:0004180">
    <property type="term" value="F:carboxypeptidase activity"/>
    <property type="evidence" value="ECO:0007669"/>
    <property type="project" value="TreeGrafter"/>
</dbReference>
<dbReference type="InterPro" id="IPR046450">
    <property type="entry name" value="PA_dom_sf"/>
</dbReference>
<feature type="domain" description="Peptidase M28" evidence="5">
    <location>
        <begin position="361"/>
        <end position="492"/>
    </location>
</feature>
<evidence type="ECO:0000259" key="5">
    <source>
        <dbReference type="Pfam" id="PF04389"/>
    </source>
</evidence>
<dbReference type="Gene3D" id="3.40.630.10">
    <property type="entry name" value="Zn peptidases"/>
    <property type="match status" value="1"/>
</dbReference>
<proteinExistence type="inferred from homology"/>
<feature type="transmembrane region" description="Helical" evidence="2">
    <location>
        <begin position="14"/>
        <end position="37"/>
    </location>
</feature>
<evidence type="ECO:0000256" key="2">
    <source>
        <dbReference type="SAM" id="Phobius"/>
    </source>
</evidence>
<dbReference type="OMA" id="HYLGITC"/>
<dbReference type="InterPro" id="IPR003137">
    <property type="entry name" value="PA_domain"/>
</dbReference>
<dbReference type="Pfam" id="PF04389">
    <property type="entry name" value="Peptidase_M28"/>
    <property type="match status" value="1"/>
</dbReference>
<evidence type="ECO:0008006" key="8">
    <source>
        <dbReference type="Google" id="ProtNLM"/>
    </source>
</evidence>
<comment type="similarity">
    <text evidence="1">Belongs to the peptidase M28 family. M28B subfamily.</text>
</comment>
<evidence type="ECO:0000313" key="7">
    <source>
        <dbReference type="Proteomes" id="UP000318571"/>
    </source>
</evidence>
<dbReference type="SUPFAM" id="SSF47672">
    <property type="entry name" value="Transferrin receptor-like dimerisation domain"/>
    <property type="match status" value="1"/>
</dbReference>
<dbReference type="OrthoDB" id="5841748at2759"/>
<evidence type="ECO:0000313" key="6">
    <source>
        <dbReference type="EMBL" id="TRY78204.1"/>
    </source>
</evidence>
<evidence type="ECO:0000259" key="4">
    <source>
        <dbReference type="Pfam" id="PF04253"/>
    </source>
</evidence>
<keyword evidence="7" id="KW-1185">Reference proteome</keyword>
<dbReference type="PANTHER" id="PTHR10404:SF77">
    <property type="entry name" value="GLUTAMATE CARBOXYPEPTIDASE 2 HOMOLOG"/>
    <property type="match status" value="1"/>
</dbReference>
<dbReference type="Proteomes" id="UP000318571">
    <property type="component" value="Chromosome 11"/>
</dbReference>
<keyword evidence="2" id="KW-1133">Transmembrane helix</keyword>